<evidence type="ECO:0000313" key="3">
    <source>
        <dbReference type="EMBL" id="OYD56541.1"/>
    </source>
</evidence>
<protein>
    <recommendedName>
        <fullName evidence="5">DUF4179 domain-containing protein</fullName>
    </recommendedName>
</protein>
<dbReference type="Gene3D" id="2.60.40.1640">
    <property type="entry name" value="Conserved domain protein"/>
    <property type="match status" value="1"/>
</dbReference>
<dbReference type="Gene3D" id="2.60.40.1630">
    <property type="entry name" value="bacillus anthracis domain"/>
    <property type="match status" value="1"/>
</dbReference>
<feature type="domain" description="DUF4179" evidence="1">
    <location>
        <begin position="50"/>
        <end position="130"/>
    </location>
</feature>
<reference evidence="3 4" key="1">
    <citation type="submission" date="2017-07" db="EMBL/GenBank/DDBJ databases">
        <title>Fictibacillus sp. nov. GDSW-R2A3 Genome sequencing and assembly.</title>
        <authorList>
            <person name="Mayilraj S."/>
        </authorList>
    </citation>
    <scope>NUCLEOTIDE SEQUENCE [LARGE SCALE GENOMIC DNA]</scope>
    <source>
        <strain evidence="3 4">GDSW-R2A3</strain>
    </source>
</reference>
<sequence>MEKAWFDKEVEEIEVPQQDILKAISAGMQKGRLQKKQIVRKKLATRTGWITSSAAALLLAAGFVSTPVKTVLADVPFLGGIYDKFGSETGKELAQSGLVTKLNEEAVSNNVSLTVTSAYYDGTNVGITFTATGDGLVKEDIDRNGVWVSGFNFYLYEKGEQTENAGSSSGLKKTENGYEAAVEFEYREKELPEDFTLPITFTNIAGNEGMWKFNVPVKQLPIKTIASNASVKTKTDSLQLQSVSLAKASTIIDFTWSTAMVAGANDSVELKVLDDKGKQVNNRNGGVLSVQKIDGMQKKEMRTVLNKVNANAKYLMVYPEISRDEEDTLHKITAASFKVKSSRSPYSVSITGLKKDGNVLTLDYELTGLKASAFKKDILQNFAEMAKVVHKNDLAQKQEAAILSSKGIVLDKEKLRLQSRFVLAKGSSEKDYYVMIPFGILSMNSGPDKMDPIKIMLNQ</sequence>
<feature type="domain" description="DUF5643" evidence="2">
    <location>
        <begin position="223"/>
        <end position="328"/>
    </location>
</feature>
<dbReference type="InterPro" id="IPR040680">
    <property type="entry name" value="DUF5643"/>
</dbReference>
<dbReference type="Pfam" id="PF18705">
    <property type="entry name" value="DUF5643"/>
    <property type="match status" value="1"/>
</dbReference>
<accession>A0A235F5I6</accession>
<dbReference type="InterPro" id="IPR025436">
    <property type="entry name" value="DUF4179"/>
</dbReference>
<name>A0A235F5I6_9BACL</name>
<keyword evidence="4" id="KW-1185">Reference proteome</keyword>
<dbReference type="OrthoDB" id="2293641at2"/>
<dbReference type="RefSeq" id="WP_094253557.1">
    <property type="nucleotide sequence ID" value="NZ_JBHLXL010000002.1"/>
</dbReference>
<evidence type="ECO:0000259" key="2">
    <source>
        <dbReference type="Pfam" id="PF18705"/>
    </source>
</evidence>
<dbReference type="Proteomes" id="UP000215059">
    <property type="component" value="Unassembled WGS sequence"/>
</dbReference>
<proteinExistence type="predicted"/>
<dbReference type="Pfam" id="PF13786">
    <property type="entry name" value="DUF4179"/>
    <property type="match status" value="1"/>
</dbReference>
<gene>
    <name evidence="3" type="ORF">CGZ90_16140</name>
</gene>
<comment type="caution">
    <text evidence="3">The sequence shown here is derived from an EMBL/GenBank/DDBJ whole genome shotgun (WGS) entry which is preliminary data.</text>
</comment>
<evidence type="ECO:0000259" key="1">
    <source>
        <dbReference type="Pfam" id="PF13786"/>
    </source>
</evidence>
<dbReference type="AlphaFoldDB" id="A0A235F5I6"/>
<evidence type="ECO:0000313" key="4">
    <source>
        <dbReference type="Proteomes" id="UP000215059"/>
    </source>
</evidence>
<dbReference type="EMBL" id="NOII01000011">
    <property type="protein sequence ID" value="OYD56541.1"/>
    <property type="molecule type" value="Genomic_DNA"/>
</dbReference>
<organism evidence="3 4">
    <name type="scientific">Fictibacillus aquaticus</name>
    <dbReference type="NCBI Taxonomy" id="2021314"/>
    <lineage>
        <taxon>Bacteria</taxon>
        <taxon>Bacillati</taxon>
        <taxon>Bacillota</taxon>
        <taxon>Bacilli</taxon>
        <taxon>Bacillales</taxon>
        <taxon>Fictibacillaceae</taxon>
        <taxon>Fictibacillus</taxon>
    </lineage>
</organism>
<evidence type="ECO:0008006" key="5">
    <source>
        <dbReference type="Google" id="ProtNLM"/>
    </source>
</evidence>